<dbReference type="PANTHER" id="PTHR42715:SF10">
    <property type="entry name" value="BETA-GLUCOSIDASE"/>
    <property type="match status" value="1"/>
</dbReference>
<evidence type="ECO:0000256" key="2">
    <source>
        <dbReference type="ARBA" id="ARBA00022801"/>
    </source>
</evidence>
<dbReference type="PANTHER" id="PTHR42715">
    <property type="entry name" value="BETA-GLUCOSIDASE"/>
    <property type="match status" value="1"/>
</dbReference>
<dbReference type="Pfam" id="PF01915">
    <property type="entry name" value="Glyco_hydro_3_C"/>
    <property type="match status" value="1"/>
</dbReference>
<dbReference type="RefSeq" id="WP_266122333.1">
    <property type="nucleotide sequence ID" value="NZ_JAJHNU010000001.1"/>
</dbReference>
<evidence type="ECO:0000313" key="4">
    <source>
        <dbReference type="EMBL" id="MDN4120347.1"/>
    </source>
</evidence>
<dbReference type="Gene3D" id="2.60.40.10">
    <property type="entry name" value="Immunoglobulins"/>
    <property type="match status" value="1"/>
</dbReference>
<dbReference type="Pfam" id="PF14310">
    <property type="entry name" value="Fn3-like"/>
    <property type="match status" value="1"/>
</dbReference>
<feature type="domain" description="Fibronectin type III-like" evidence="3">
    <location>
        <begin position="224"/>
        <end position="295"/>
    </location>
</feature>
<dbReference type="SUPFAM" id="SSF52279">
    <property type="entry name" value="Beta-D-glucan exohydrolase, C-terminal domain"/>
    <property type="match status" value="1"/>
</dbReference>
<dbReference type="InterPro" id="IPR013783">
    <property type="entry name" value="Ig-like_fold"/>
</dbReference>
<evidence type="ECO:0000259" key="3">
    <source>
        <dbReference type="SMART" id="SM01217"/>
    </source>
</evidence>
<proteinExistence type="inferred from homology"/>
<dbReference type="GO" id="GO:0016787">
    <property type="term" value="F:hydrolase activity"/>
    <property type="evidence" value="ECO:0007669"/>
    <property type="project" value="UniProtKB-KW"/>
</dbReference>
<keyword evidence="2 4" id="KW-0378">Hydrolase</keyword>
<dbReference type="Gene3D" id="3.40.50.1700">
    <property type="entry name" value="Glycoside hydrolase family 3 C-terminal domain"/>
    <property type="match status" value="1"/>
</dbReference>
<evidence type="ECO:0000256" key="1">
    <source>
        <dbReference type="ARBA" id="ARBA00005336"/>
    </source>
</evidence>
<evidence type="ECO:0000313" key="5">
    <source>
        <dbReference type="Proteomes" id="UP001168613"/>
    </source>
</evidence>
<dbReference type="EMBL" id="JAJHNU010000001">
    <property type="protein sequence ID" value="MDN4120347.1"/>
    <property type="molecule type" value="Genomic_DNA"/>
</dbReference>
<sequence length="331" mass="36680">MELERREKLTKLEPFADIAELEISDEEILQAAKNSDIGLLAIGRNSAEEHDLKLEKDYHLRDAELSLLHRLSDAFHQEGKKLIVVLNIPSAIDTHWADKTDAILVSWYGGQEGGNAVADVLSGVVNPSAKLTQTFPKQYADVPSADSFFGQPKDNPTDISYTEGIYVGYRYFDRFNIEPAYPFGFGLSYTDFDYSDLTLGSPQFQDTMQVTVKVTNTGKVAGMESVQLYLQSPSGSIDKPVKELKAFAKTELLQPGQSEVLTMSLDAKALASFHTASSQWVADKGEYAVLIGRSSRDFPLKDHFTLPDTLVVEQVQAAFTENLPFTDLVPQ</sequence>
<gene>
    <name evidence="4" type="ORF">LMS43_03480</name>
</gene>
<dbReference type="Proteomes" id="UP001168613">
    <property type="component" value="Unassembled WGS sequence"/>
</dbReference>
<keyword evidence="5" id="KW-1185">Reference proteome</keyword>
<comment type="caution">
    <text evidence="4">The sequence shown here is derived from an EMBL/GenBank/DDBJ whole genome shotgun (WGS) entry which is preliminary data.</text>
</comment>
<dbReference type="SMART" id="SM01217">
    <property type="entry name" value="Fn3_like"/>
    <property type="match status" value="1"/>
</dbReference>
<organism evidence="4 5">
    <name type="scientific">Alcaligenes endophyticus</name>
    <dbReference type="NCBI Taxonomy" id="1929088"/>
    <lineage>
        <taxon>Bacteria</taxon>
        <taxon>Pseudomonadati</taxon>
        <taxon>Pseudomonadota</taxon>
        <taxon>Betaproteobacteria</taxon>
        <taxon>Burkholderiales</taxon>
        <taxon>Alcaligenaceae</taxon>
        <taxon>Alcaligenes</taxon>
    </lineage>
</organism>
<reference evidence="4" key="1">
    <citation type="submission" date="2021-11" db="EMBL/GenBank/DDBJ databases">
        <title>Draft genome sequence of Alcaligenes endophyticus type strain CCUG 75668T.</title>
        <authorList>
            <person name="Salva-Serra F."/>
            <person name="Duran R.E."/>
            <person name="Seeger M."/>
            <person name="Moore E.R.B."/>
            <person name="Jaen-Luchoro D."/>
        </authorList>
    </citation>
    <scope>NUCLEOTIDE SEQUENCE</scope>
    <source>
        <strain evidence="4">CCUG 75668</strain>
    </source>
</reference>
<protein>
    <submittedName>
        <fullName evidence="4">Glycoside hydrolase family 3 C-terminal domain-containing protein</fullName>
    </submittedName>
</protein>
<dbReference type="InterPro" id="IPR036881">
    <property type="entry name" value="Glyco_hydro_3_C_sf"/>
</dbReference>
<dbReference type="InterPro" id="IPR002772">
    <property type="entry name" value="Glyco_hydro_3_C"/>
</dbReference>
<comment type="similarity">
    <text evidence="1">Belongs to the glycosyl hydrolase 3 family.</text>
</comment>
<name>A0ABT8EGM2_9BURK</name>
<dbReference type="InterPro" id="IPR050288">
    <property type="entry name" value="Cellulose_deg_GH3"/>
</dbReference>
<accession>A0ABT8EGM2</accession>
<dbReference type="InterPro" id="IPR026891">
    <property type="entry name" value="Fn3-like"/>
</dbReference>